<feature type="domain" description="HTH myb-type" evidence="6">
    <location>
        <begin position="173"/>
        <end position="227"/>
    </location>
</feature>
<dbReference type="PROSITE" id="PS51293">
    <property type="entry name" value="SANT"/>
    <property type="match status" value="1"/>
</dbReference>
<dbReference type="GO" id="GO:0005634">
    <property type="term" value="C:nucleus"/>
    <property type="evidence" value="ECO:0007669"/>
    <property type="project" value="UniProtKB-SubCell"/>
</dbReference>
<dbReference type="GO" id="GO:0000978">
    <property type="term" value="F:RNA polymerase II cis-regulatory region sequence-specific DNA binding"/>
    <property type="evidence" value="ECO:0007669"/>
    <property type="project" value="TreeGrafter"/>
</dbReference>
<protein>
    <submittedName>
        <fullName evidence="7">Uncharacterized protein</fullName>
    </submittedName>
</protein>
<feature type="compositionally biased region" description="Basic residues" evidence="3">
    <location>
        <begin position="221"/>
        <end position="233"/>
    </location>
</feature>
<feature type="region of interest" description="Disordered" evidence="3">
    <location>
        <begin position="273"/>
        <end position="292"/>
    </location>
</feature>
<feature type="domain" description="HTH myb-type" evidence="6">
    <location>
        <begin position="143"/>
        <end position="172"/>
    </location>
</feature>
<evidence type="ECO:0000256" key="2">
    <source>
        <dbReference type="ARBA" id="ARBA00023242"/>
    </source>
</evidence>
<dbReference type="CDD" id="cd00167">
    <property type="entry name" value="SANT"/>
    <property type="match status" value="2"/>
</dbReference>
<evidence type="ECO:0000313" key="7">
    <source>
        <dbReference type="EMBL" id="GMN23812.1"/>
    </source>
</evidence>
<dbReference type="PROSITE" id="PS50090">
    <property type="entry name" value="MYB_LIKE"/>
    <property type="match status" value="2"/>
</dbReference>
<dbReference type="Proteomes" id="UP001187192">
    <property type="component" value="Unassembled WGS sequence"/>
</dbReference>
<evidence type="ECO:0000259" key="5">
    <source>
        <dbReference type="PROSITE" id="PS51293"/>
    </source>
</evidence>
<feature type="region of interest" description="Disordered" evidence="3">
    <location>
        <begin position="214"/>
        <end position="248"/>
    </location>
</feature>
<dbReference type="PROSITE" id="PS51294">
    <property type="entry name" value="HTH_MYB"/>
    <property type="match status" value="2"/>
</dbReference>
<keyword evidence="2" id="KW-0539">Nucleus</keyword>
<dbReference type="InterPro" id="IPR009057">
    <property type="entry name" value="Homeodomain-like_sf"/>
</dbReference>
<evidence type="ECO:0000259" key="4">
    <source>
        <dbReference type="PROSITE" id="PS50090"/>
    </source>
</evidence>
<accession>A0AA87YV89</accession>
<dbReference type="AlphaFoldDB" id="A0AA87YV89"/>
<dbReference type="InterPro" id="IPR001005">
    <property type="entry name" value="SANT/Myb"/>
</dbReference>
<sequence length="465" mass="52417">MEERGRESFFPGGFPSYNRPSSKPQDHHQLCPYNNFSCQPARPPLTAIDRFLSGHSRLNSQHQHDQYQNNAKNDREISQLVSANGFGSSWPEYHSTKDDHLQEESFFGAGLFVDHDNGEAIMNRTVLQERNGDTCLKGEADFQYGVRKWAQIAEKMIGRAGKQCRERWHNHLRPDIKKDSWSAEEERILVEAHSEVGNRWAEIAKRIEGRTENSIKNHWNATKRRQNSRRKSSKQTESQQKGKPQSSILQNYIRSKTLNCPNTNTICTTPISAPSNCTTASTSTLSTNQDPAASNMFNNHNDPTVLDNPSEYSTITSASDSPLLIPQTYDEELLFMQNFFNNNIDSQKNIPPLVDHNVVTAGYHDHDHVHKTNGGDLANVDSCDQASSSSTSHLYSDLYLTYLLNGMPSSSFSIPDHDYDYSKIVNNIDSAADHDHDLSSSSSNAKRDMDLIEMVTSSLFSNANI</sequence>
<dbReference type="InterPro" id="IPR017930">
    <property type="entry name" value="Myb_dom"/>
</dbReference>
<dbReference type="GO" id="GO:0000981">
    <property type="term" value="F:DNA-binding transcription factor activity, RNA polymerase II-specific"/>
    <property type="evidence" value="ECO:0007669"/>
    <property type="project" value="TreeGrafter"/>
</dbReference>
<evidence type="ECO:0000256" key="3">
    <source>
        <dbReference type="SAM" id="MobiDB-lite"/>
    </source>
</evidence>
<name>A0AA87YV89_FICCA</name>
<proteinExistence type="predicted"/>
<dbReference type="InterPro" id="IPR050560">
    <property type="entry name" value="MYB_TF"/>
</dbReference>
<organism evidence="7 8">
    <name type="scientific">Ficus carica</name>
    <name type="common">Common fig</name>
    <dbReference type="NCBI Taxonomy" id="3494"/>
    <lineage>
        <taxon>Eukaryota</taxon>
        <taxon>Viridiplantae</taxon>
        <taxon>Streptophyta</taxon>
        <taxon>Embryophyta</taxon>
        <taxon>Tracheophyta</taxon>
        <taxon>Spermatophyta</taxon>
        <taxon>Magnoliopsida</taxon>
        <taxon>eudicotyledons</taxon>
        <taxon>Gunneridae</taxon>
        <taxon>Pentapetalae</taxon>
        <taxon>rosids</taxon>
        <taxon>fabids</taxon>
        <taxon>Rosales</taxon>
        <taxon>Moraceae</taxon>
        <taxon>Ficeae</taxon>
        <taxon>Ficus</taxon>
    </lineage>
</organism>
<comment type="caution">
    <text evidence="7">The sequence shown here is derived from an EMBL/GenBank/DDBJ whole genome shotgun (WGS) entry which is preliminary data.</text>
</comment>
<dbReference type="PANTHER" id="PTHR45614">
    <property type="entry name" value="MYB PROTEIN-RELATED"/>
    <property type="match status" value="1"/>
</dbReference>
<keyword evidence="8" id="KW-1185">Reference proteome</keyword>
<dbReference type="Gene3D" id="1.10.10.60">
    <property type="entry name" value="Homeodomain-like"/>
    <property type="match status" value="2"/>
</dbReference>
<feature type="domain" description="Myb-like" evidence="4">
    <location>
        <begin position="173"/>
        <end position="223"/>
    </location>
</feature>
<dbReference type="EMBL" id="BTGU01000001">
    <property type="protein sequence ID" value="GMN23812.1"/>
    <property type="molecule type" value="Genomic_DNA"/>
</dbReference>
<comment type="subcellular location">
    <subcellularLocation>
        <location evidence="1">Nucleus</location>
    </subcellularLocation>
</comment>
<feature type="region of interest" description="Disordered" evidence="3">
    <location>
        <begin position="1"/>
        <end position="26"/>
    </location>
</feature>
<reference evidence="7" key="1">
    <citation type="submission" date="2023-07" db="EMBL/GenBank/DDBJ databases">
        <title>draft genome sequence of fig (Ficus carica).</title>
        <authorList>
            <person name="Takahashi T."/>
            <person name="Nishimura K."/>
        </authorList>
    </citation>
    <scope>NUCLEOTIDE SEQUENCE</scope>
</reference>
<feature type="domain" description="Myb-like" evidence="4">
    <location>
        <begin position="143"/>
        <end position="172"/>
    </location>
</feature>
<evidence type="ECO:0000256" key="1">
    <source>
        <dbReference type="ARBA" id="ARBA00004123"/>
    </source>
</evidence>
<dbReference type="InterPro" id="IPR017884">
    <property type="entry name" value="SANT_dom"/>
</dbReference>
<feature type="compositionally biased region" description="Polar residues" evidence="3">
    <location>
        <begin position="236"/>
        <end position="248"/>
    </location>
</feature>
<dbReference type="PANTHER" id="PTHR45614:SF218">
    <property type="entry name" value="TRANSCRIPTION FACTOR MYB119-RELATED"/>
    <property type="match status" value="1"/>
</dbReference>
<gene>
    <name evidence="7" type="ORF">TIFTF001_000291</name>
</gene>
<evidence type="ECO:0000313" key="8">
    <source>
        <dbReference type="Proteomes" id="UP001187192"/>
    </source>
</evidence>
<dbReference type="SUPFAM" id="SSF46689">
    <property type="entry name" value="Homeodomain-like"/>
    <property type="match status" value="1"/>
</dbReference>
<evidence type="ECO:0000259" key="6">
    <source>
        <dbReference type="PROSITE" id="PS51294"/>
    </source>
</evidence>
<dbReference type="Pfam" id="PF00249">
    <property type="entry name" value="Myb_DNA-binding"/>
    <property type="match status" value="2"/>
</dbReference>
<feature type="domain" description="SANT" evidence="5">
    <location>
        <begin position="176"/>
        <end position="227"/>
    </location>
</feature>
<dbReference type="SMART" id="SM00717">
    <property type="entry name" value="SANT"/>
    <property type="match status" value="2"/>
</dbReference>